<organism evidence="2 3">
    <name type="scientific">Cordyceps javanica</name>
    <dbReference type="NCBI Taxonomy" id="43265"/>
    <lineage>
        <taxon>Eukaryota</taxon>
        <taxon>Fungi</taxon>
        <taxon>Dikarya</taxon>
        <taxon>Ascomycota</taxon>
        <taxon>Pezizomycotina</taxon>
        <taxon>Sordariomycetes</taxon>
        <taxon>Hypocreomycetidae</taxon>
        <taxon>Hypocreales</taxon>
        <taxon>Cordycipitaceae</taxon>
        <taxon>Cordyceps</taxon>
    </lineage>
</organism>
<evidence type="ECO:0000256" key="1">
    <source>
        <dbReference type="SAM" id="MobiDB-lite"/>
    </source>
</evidence>
<dbReference type="Proteomes" id="UP000315783">
    <property type="component" value="Unassembled WGS sequence"/>
</dbReference>
<evidence type="ECO:0000313" key="2">
    <source>
        <dbReference type="EMBL" id="TQW01017.1"/>
    </source>
</evidence>
<feature type="region of interest" description="Disordered" evidence="1">
    <location>
        <begin position="97"/>
        <end position="118"/>
    </location>
</feature>
<dbReference type="EMBL" id="SPUK01000001">
    <property type="protein sequence ID" value="TQW01017.1"/>
    <property type="molecule type" value="Genomic_DNA"/>
</dbReference>
<protein>
    <submittedName>
        <fullName evidence="2">Uncharacterized protein</fullName>
    </submittedName>
</protein>
<feature type="compositionally biased region" description="Basic residues" evidence="1">
    <location>
        <begin position="736"/>
        <end position="745"/>
    </location>
</feature>
<feature type="compositionally biased region" description="Polar residues" evidence="1">
    <location>
        <begin position="1"/>
        <end position="10"/>
    </location>
</feature>
<comment type="caution">
    <text evidence="2">The sequence shown here is derived from an EMBL/GenBank/DDBJ whole genome shotgun (WGS) entry which is preliminary data.</text>
</comment>
<dbReference type="STRING" id="43265.A0A545VH16"/>
<evidence type="ECO:0000313" key="3">
    <source>
        <dbReference type="Proteomes" id="UP000315783"/>
    </source>
</evidence>
<feature type="region of interest" description="Disordered" evidence="1">
    <location>
        <begin position="688"/>
        <end position="745"/>
    </location>
</feature>
<proteinExistence type="predicted"/>
<feature type="region of interest" description="Disordered" evidence="1">
    <location>
        <begin position="554"/>
        <end position="655"/>
    </location>
</feature>
<feature type="compositionally biased region" description="Low complexity" evidence="1">
    <location>
        <begin position="697"/>
        <end position="712"/>
    </location>
</feature>
<sequence>MAESDSSSSPPARAEQRATTSPEALAEIIAAQTQPDDATHLSLPGSEYLAAGDFHISEDIQQHQAARTSPPPGARVYTRTVHLETAHTRLQDILAETDDEHAERYSVTQSDDGLDDETRQLEEEVYVKRETMSIEWLRERNVPLLYDPKLLLRVHKQPDRYMGMLRPFYLHPPLDFDAPLINFFERQCLRFEEFNRWQAYNRDIDTMQEEIMNKAYNAALVREATSGREWQQLMANPRLVHSAARQEEFWQRRREERELLHDDDCADFEQYQAGVRARLARNGVEVPLDFALRMDFWAQDRLTVWAEYLAFEHWHMEQYDDDVAEWRAKHNVSYEQLQQKVALRTHETAEYLQTEHAELQLRVEKDRAFERFDMAALTFARLERRPRGLRHEQMFMSHIRRTRMLAEAQVELETAEAAKNEAVRRYEVVAEFLHETETYREACDIRARHDPLLAWAKDRYYEIRSEAGQLSPPGVPLVAFLQPQARLADDAATSQGAVVAAGRQQSAAEAGANSQEGHRSDVGTSWKEEGLFSAVLMTPPAAASPHVSLAPVSLPSVETRSEQSHAVETPAAEQPLSEQSSKKQSSVEKSSVEQSSVEQSSVEQSSVEQSSVEQSSIEQPAVNLHAADSPSNQLSPVEQPEGAPMASMQTTEPPVSIVATEIDAVTSVPNLPGPRRSARIAAMRQKAAEQAVLQNTQARAGSESRAQRASRGSGRKRGRGKVAAAEEEAQDEPPAKRPRRRAAKK</sequence>
<keyword evidence="3" id="KW-1185">Reference proteome</keyword>
<feature type="compositionally biased region" description="Low complexity" evidence="1">
    <location>
        <begin position="577"/>
        <end position="616"/>
    </location>
</feature>
<gene>
    <name evidence="2" type="ORF">IF1G_00948</name>
</gene>
<reference evidence="2 3" key="1">
    <citation type="journal article" date="2019" name="Appl. Microbiol. Biotechnol.">
        <title>Genome sequence of Isaria javanica and comparative genome analysis insights into family S53 peptidase evolution in fungal entomopathogens.</title>
        <authorList>
            <person name="Lin R."/>
            <person name="Zhang X."/>
            <person name="Xin B."/>
            <person name="Zou M."/>
            <person name="Gao Y."/>
            <person name="Qin F."/>
            <person name="Hu Q."/>
            <person name="Xie B."/>
            <person name="Cheng X."/>
        </authorList>
    </citation>
    <scope>NUCLEOTIDE SEQUENCE [LARGE SCALE GENOMIC DNA]</scope>
    <source>
        <strain evidence="2 3">IJ1G</strain>
    </source>
</reference>
<accession>A0A545VH16</accession>
<dbReference type="AlphaFoldDB" id="A0A545VH16"/>
<dbReference type="OrthoDB" id="5419928at2759"/>
<feature type="region of interest" description="Disordered" evidence="1">
    <location>
        <begin position="1"/>
        <end position="23"/>
    </location>
</feature>
<name>A0A545VH16_9HYPO</name>